<name>A0A9N9WYJ0_9DIPT</name>
<gene>
    <name evidence="1" type="ORF">CHIRRI_LOCUS13862</name>
</gene>
<evidence type="ECO:0000313" key="1">
    <source>
        <dbReference type="EMBL" id="CAG9811053.1"/>
    </source>
</evidence>
<sequence>MTIVMPYKEYCDSLEHPMLTLESHTDHMGPILSYREHLMLRSHRVTM</sequence>
<evidence type="ECO:0000313" key="2">
    <source>
        <dbReference type="Proteomes" id="UP001153620"/>
    </source>
</evidence>
<accession>A0A9N9WYJ0</accession>
<dbReference type="AlphaFoldDB" id="A0A9N9WYJ0"/>
<dbReference type="EMBL" id="OU895880">
    <property type="protein sequence ID" value="CAG9811053.1"/>
    <property type="molecule type" value="Genomic_DNA"/>
</dbReference>
<proteinExistence type="predicted"/>
<reference evidence="1" key="1">
    <citation type="submission" date="2022-01" db="EMBL/GenBank/DDBJ databases">
        <authorList>
            <person name="King R."/>
        </authorList>
    </citation>
    <scope>NUCLEOTIDE SEQUENCE</scope>
</reference>
<protein>
    <submittedName>
        <fullName evidence="1">Uncharacterized protein</fullName>
    </submittedName>
</protein>
<keyword evidence="2" id="KW-1185">Reference proteome</keyword>
<organism evidence="1 2">
    <name type="scientific">Chironomus riparius</name>
    <dbReference type="NCBI Taxonomy" id="315576"/>
    <lineage>
        <taxon>Eukaryota</taxon>
        <taxon>Metazoa</taxon>
        <taxon>Ecdysozoa</taxon>
        <taxon>Arthropoda</taxon>
        <taxon>Hexapoda</taxon>
        <taxon>Insecta</taxon>
        <taxon>Pterygota</taxon>
        <taxon>Neoptera</taxon>
        <taxon>Endopterygota</taxon>
        <taxon>Diptera</taxon>
        <taxon>Nematocera</taxon>
        <taxon>Chironomoidea</taxon>
        <taxon>Chironomidae</taxon>
        <taxon>Chironominae</taxon>
        <taxon>Chironomus</taxon>
    </lineage>
</organism>
<dbReference type="Proteomes" id="UP001153620">
    <property type="component" value="Chromosome 4"/>
</dbReference>
<reference evidence="1" key="2">
    <citation type="submission" date="2022-10" db="EMBL/GenBank/DDBJ databases">
        <authorList>
            <consortium name="ENA_rothamsted_submissions"/>
            <consortium name="culmorum"/>
            <person name="King R."/>
        </authorList>
    </citation>
    <scope>NUCLEOTIDE SEQUENCE</scope>
</reference>